<sequence length="14" mass="1634">MKRLHPTARPVQTV</sequence>
<dbReference type="Proteomes" id="UP001174909">
    <property type="component" value="Unassembled WGS sequence"/>
</dbReference>
<evidence type="ECO:0000313" key="2">
    <source>
        <dbReference type="Proteomes" id="UP001174909"/>
    </source>
</evidence>
<keyword evidence="2" id="KW-1185">Reference proteome</keyword>
<gene>
    <name evidence="1" type="ORF">GBAR_LOCUS7338</name>
</gene>
<organism evidence="1 2">
    <name type="scientific">Geodia barretti</name>
    <name type="common">Barrett's horny sponge</name>
    <dbReference type="NCBI Taxonomy" id="519541"/>
    <lineage>
        <taxon>Eukaryota</taxon>
        <taxon>Metazoa</taxon>
        <taxon>Porifera</taxon>
        <taxon>Demospongiae</taxon>
        <taxon>Heteroscleromorpha</taxon>
        <taxon>Tetractinellida</taxon>
        <taxon>Astrophorina</taxon>
        <taxon>Geodiidae</taxon>
        <taxon>Geodia</taxon>
    </lineage>
</organism>
<protein>
    <submittedName>
        <fullName evidence="1">Uncharacterized protein</fullName>
    </submittedName>
</protein>
<proteinExistence type="predicted"/>
<name>A0AA35RHN7_GEOBA</name>
<accession>A0AA35RHN7</accession>
<reference evidence="1" key="1">
    <citation type="submission" date="2023-03" db="EMBL/GenBank/DDBJ databases">
        <authorList>
            <person name="Steffen K."/>
            <person name="Cardenas P."/>
        </authorList>
    </citation>
    <scope>NUCLEOTIDE SEQUENCE</scope>
</reference>
<evidence type="ECO:0000313" key="1">
    <source>
        <dbReference type="EMBL" id="CAI8011344.1"/>
    </source>
</evidence>
<comment type="caution">
    <text evidence="1">The sequence shown here is derived from an EMBL/GenBank/DDBJ whole genome shotgun (WGS) entry which is preliminary data.</text>
</comment>
<dbReference type="EMBL" id="CASHTH010001097">
    <property type="protein sequence ID" value="CAI8011344.1"/>
    <property type="molecule type" value="Genomic_DNA"/>
</dbReference>